<keyword evidence="7 16" id="KW-0235">DNA replication</keyword>
<comment type="similarity">
    <text evidence="2 16">Belongs to the DNA polymerase type-Y family.</text>
</comment>
<dbReference type="Pfam" id="PF11799">
    <property type="entry name" value="IMS_C"/>
    <property type="match status" value="1"/>
</dbReference>
<dbReference type="GO" id="GO:0005829">
    <property type="term" value="C:cytosol"/>
    <property type="evidence" value="ECO:0007669"/>
    <property type="project" value="TreeGrafter"/>
</dbReference>
<comment type="subcellular location">
    <subcellularLocation>
        <location evidence="1 16">Cytoplasm</location>
    </subcellularLocation>
</comment>
<evidence type="ECO:0000256" key="9">
    <source>
        <dbReference type="ARBA" id="ARBA00022763"/>
    </source>
</evidence>
<feature type="active site" evidence="16">
    <location>
        <position position="122"/>
    </location>
</feature>
<reference evidence="19 20" key="1">
    <citation type="submission" date="2016-12" db="EMBL/GenBank/DDBJ databases">
        <title>Genomic comparison of strains in the 'Actinomyces naeslundii' group.</title>
        <authorList>
            <person name="Mughal S.R."/>
            <person name="Do T."/>
            <person name="Gilbert S.C."/>
            <person name="Witherden E.A."/>
            <person name="Didelot X."/>
            <person name="Beighton D."/>
        </authorList>
    </citation>
    <scope>NUCLEOTIDE SEQUENCE [LARGE SCALE GENOMIC DNA]</scope>
    <source>
        <strain evidence="19 20">MMRCO6-1</strain>
    </source>
</reference>
<dbReference type="FunFam" id="3.40.1170.60:FF:000001">
    <property type="entry name" value="DNA polymerase IV"/>
    <property type="match status" value="1"/>
</dbReference>
<name>A0A1Q8VX30_9ACTO</name>
<protein>
    <recommendedName>
        <fullName evidence="16">DNA polymerase IV</fullName>
        <shortName evidence="16">Pol IV</shortName>
        <ecNumber evidence="16">2.7.7.7</ecNumber>
    </recommendedName>
</protein>
<dbReference type="Pfam" id="PF00817">
    <property type="entry name" value="IMS"/>
    <property type="match status" value="1"/>
</dbReference>
<dbReference type="GO" id="GO:0003887">
    <property type="term" value="F:DNA-directed DNA polymerase activity"/>
    <property type="evidence" value="ECO:0007669"/>
    <property type="project" value="UniProtKB-UniRule"/>
</dbReference>
<dbReference type="PANTHER" id="PTHR11076:SF33">
    <property type="entry name" value="DNA POLYMERASE KAPPA"/>
    <property type="match status" value="1"/>
</dbReference>
<comment type="caution">
    <text evidence="19">The sequence shown here is derived from an EMBL/GenBank/DDBJ whole genome shotgun (WGS) entry which is preliminary data.</text>
</comment>
<keyword evidence="4 16" id="KW-0963">Cytoplasm</keyword>
<evidence type="ECO:0000256" key="17">
    <source>
        <dbReference type="SAM" id="MobiDB-lite"/>
    </source>
</evidence>
<evidence type="ECO:0000256" key="3">
    <source>
        <dbReference type="ARBA" id="ARBA00022457"/>
    </source>
</evidence>
<feature type="site" description="Substrate discrimination" evidence="16">
    <location>
        <position position="32"/>
    </location>
</feature>
<dbReference type="NCBIfam" id="NF002677">
    <property type="entry name" value="PRK02406.1"/>
    <property type="match status" value="1"/>
</dbReference>
<evidence type="ECO:0000256" key="15">
    <source>
        <dbReference type="ARBA" id="ARBA00049244"/>
    </source>
</evidence>
<evidence type="ECO:0000256" key="16">
    <source>
        <dbReference type="HAMAP-Rule" id="MF_01113"/>
    </source>
</evidence>
<evidence type="ECO:0000313" key="19">
    <source>
        <dbReference type="EMBL" id="OLO52835.1"/>
    </source>
</evidence>
<dbReference type="EMBL" id="MSKM01000027">
    <property type="protein sequence ID" value="OLO52835.1"/>
    <property type="molecule type" value="Genomic_DNA"/>
</dbReference>
<comment type="catalytic activity">
    <reaction evidence="15 16">
        <text>DNA(n) + a 2'-deoxyribonucleoside 5'-triphosphate = DNA(n+1) + diphosphate</text>
        <dbReference type="Rhea" id="RHEA:22508"/>
        <dbReference type="Rhea" id="RHEA-COMP:17339"/>
        <dbReference type="Rhea" id="RHEA-COMP:17340"/>
        <dbReference type="ChEBI" id="CHEBI:33019"/>
        <dbReference type="ChEBI" id="CHEBI:61560"/>
        <dbReference type="ChEBI" id="CHEBI:173112"/>
        <dbReference type="EC" id="2.7.7.7"/>
    </reaction>
</comment>
<comment type="cofactor">
    <cofactor evidence="16">
        <name>Mg(2+)</name>
        <dbReference type="ChEBI" id="CHEBI:18420"/>
    </cofactor>
    <text evidence="16">Binds 2 magnesium ions per subunit.</text>
</comment>
<dbReference type="GO" id="GO:0042276">
    <property type="term" value="P:error-prone translesion synthesis"/>
    <property type="evidence" value="ECO:0007669"/>
    <property type="project" value="TreeGrafter"/>
</dbReference>
<dbReference type="PANTHER" id="PTHR11076">
    <property type="entry name" value="DNA REPAIR POLYMERASE UMUC / TRANSFERASE FAMILY MEMBER"/>
    <property type="match status" value="1"/>
</dbReference>
<keyword evidence="12 16" id="KW-0238">DNA-binding</keyword>
<evidence type="ECO:0000256" key="2">
    <source>
        <dbReference type="ARBA" id="ARBA00010945"/>
    </source>
</evidence>
<evidence type="ECO:0000256" key="14">
    <source>
        <dbReference type="ARBA" id="ARBA00025589"/>
    </source>
</evidence>
<evidence type="ECO:0000256" key="11">
    <source>
        <dbReference type="ARBA" id="ARBA00022932"/>
    </source>
</evidence>
<keyword evidence="11 16" id="KW-0239">DNA-directed DNA polymerase</keyword>
<dbReference type="GO" id="GO:0006261">
    <property type="term" value="P:DNA-templated DNA replication"/>
    <property type="evidence" value="ECO:0007669"/>
    <property type="project" value="UniProtKB-UniRule"/>
</dbReference>
<evidence type="ECO:0000256" key="10">
    <source>
        <dbReference type="ARBA" id="ARBA00022842"/>
    </source>
</evidence>
<dbReference type="GO" id="GO:0000287">
    <property type="term" value="F:magnesium ion binding"/>
    <property type="evidence" value="ECO:0007669"/>
    <property type="project" value="UniProtKB-UniRule"/>
</dbReference>
<evidence type="ECO:0000313" key="20">
    <source>
        <dbReference type="Proteomes" id="UP000185772"/>
    </source>
</evidence>
<keyword evidence="5 16" id="KW-0808">Transferase</keyword>
<dbReference type="Proteomes" id="UP000185772">
    <property type="component" value="Unassembled WGS sequence"/>
</dbReference>
<dbReference type="AlphaFoldDB" id="A0A1Q8VX30"/>
<dbReference type="CDD" id="cd03586">
    <property type="entry name" value="PolY_Pol_IV_kappa"/>
    <property type="match status" value="1"/>
</dbReference>
<dbReference type="Gene3D" id="3.30.70.270">
    <property type="match status" value="1"/>
</dbReference>
<dbReference type="EC" id="2.7.7.7" evidence="16"/>
<feature type="domain" description="UmuC" evidence="18">
    <location>
        <begin position="23"/>
        <end position="203"/>
    </location>
</feature>
<dbReference type="HAMAP" id="MF_01113">
    <property type="entry name" value="DNApol_IV"/>
    <property type="match status" value="1"/>
</dbReference>
<dbReference type="GO" id="GO:0006281">
    <property type="term" value="P:DNA repair"/>
    <property type="evidence" value="ECO:0007669"/>
    <property type="project" value="UniProtKB-UniRule"/>
</dbReference>
<evidence type="ECO:0000256" key="6">
    <source>
        <dbReference type="ARBA" id="ARBA00022695"/>
    </source>
</evidence>
<keyword evidence="6 16" id="KW-0548">Nucleotidyltransferase</keyword>
<comment type="subunit">
    <text evidence="16">Monomer.</text>
</comment>
<dbReference type="InterPro" id="IPR022880">
    <property type="entry name" value="DNApol_IV"/>
</dbReference>
<dbReference type="InterPro" id="IPR017961">
    <property type="entry name" value="DNA_pol_Y-fam_little_finger"/>
</dbReference>
<organism evidence="19 20">
    <name type="scientific">Actinomyces oris</name>
    <dbReference type="NCBI Taxonomy" id="544580"/>
    <lineage>
        <taxon>Bacteria</taxon>
        <taxon>Bacillati</taxon>
        <taxon>Actinomycetota</taxon>
        <taxon>Actinomycetes</taxon>
        <taxon>Actinomycetales</taxon>
        <taxon>Actinomycetaceae</taxon>
        <taxon>Actinomyces</taxon>
    </lineage>
</organism>
<dbReference type="Gene3D" id="3.30.1490.100">
    <property type="entry name" value="DNA polymerase, Y-family, little finger domain"/>
    <property type="match status" value="1"/>
</dbReference>
<keyword evidence="9 16" id="KW-0227">DNA damage</keyword>
<dbReference type="SUPFAM" id="SSF100879">
    <property type="entry name" value="Lesion bypass DNA polymerase (Y-family), little finger domain"/>
    <property type="match status" value="1"/>
</dbReference>
<proteinExistence type="inferred from homology"/>
<evidence type="ECO:0000259" key="18">
    <source>
        <dbReference type="PROSITE" id="PS50173"/>
    </source>
</evidence>
<evidence type="ECO:0000256" key="4">
    <source>
        <dbReference type="ARBA" id="ARBA00022490"/>
    </source>
</evidence>
<evidence type="ECO:0000256" key="8">
    <source>
        <dbReference type="ARBA" id="ARBA00022723"/>
    </source>
</evidence>
<keyword evidence="13 16" id="KW-0234">DNA repair</keyword>
<dbReference type="PROSITE" id="PS50173">
    <property type="entry name" value="UMUC"/>
    <property type="match status" value="1"/>
</dbReference>
<keyword evidence="10 16" id="KW-0460">Magnesium</keyword>
<evidence type="ECO:0000256" key="7">
    <source>
        <dbReference type="ARBA" id="ARBA00022705"/>
    </source>
</evidence>
<dbReference type="GO" id="GO:0009432">
    <property type="term" value="P:SOS response"/>
    <property type="evidence" value="ECO:0007669"/>
    <property type="project" value="TreeGrafter"/>
</dbReference>
<feature type="binding site" evidence="16">
    <location>
        <position position="27"/>
    </location>
    <ligand>
        <name>Mg(2+)</name>
        <dbReference type="ChEBI" id="CHEBI:18420"/>
    </ligand>
</feature>
<comment type="function">
    <text evidence="14 16">Poorly processive, error-prone DNA polymerase involved in untargeted mutagenesis. Copies undamaged DNA at stalled replication forks, which arise in vivo from mismatched or misaligned primer ends. These misaligned primers can be extended by PolIV. Exhibits no 3'-5' exonuclease (proofreading) activity. May be involved in translesional synthesis, in conjunction with the beta clamp from PolIII.</text>
</comment>
<dbReference type="InterPro" id="IPR043128">
    <property type="entry name" value="Rev_trsase/Diguanyl_cyclase"/>
</dbReference>
<dbReference type="NCBIfam" id="NF003015">
    <property type="entry name" value="PRK03858.1"/>
    <property type="match status" value="1"/>
</dbReference>
<dbReference type="GO" id="GO:0003684">
    <property type="term" value="F:damaged DNA binding"/>
    <property type="evidence" value="ECO:0007669"/>
    <property type="project" value="InterPro"/>
</dbReference>
<gene>
    <name evidence="16" type="primary">dinB</name>
    <name evidence="19" type="ORF">BKH27_08470</name>
</gene>
<keyword evidence="8 16" id="KW-0479">Metal-binding</keyword>
<evidence type="ECO:0000256" key="13">
    <source>
        <dbReference type="ARBA" id="ARBA00023204"/>
    </source>
</evidence>
<feature type="region of interest" description="Disordered" evidence="17">
    <location>
        <begin position="395"/>
        <end position="441"/>
    </location>
</feature>
<evidence type="ECO:0000256" key="5">
    <source>
        <dbReference type="ARBA" id="ARBA00022679"/>
    </source>
</evidence>
<evidence type="ECO:0000256" key="12">
    <source>
        <dbReference type="ARBA" id="ARBA00023125"/>
    </source>
</evidence>
<dbReference type="RefSeq" id="WP_070662155.1">
    <property type="nucleotide sequence ID" value="NZ_MSKM01000027.1"/>
</dbReference>
<dbReference type="InterPro" id="IPR050116">
    <property type="entry name" value="DNA_polymerase-Y"/>
</dbReference>
<dbReference type="InterPro" id="IPR001126">
    <property type="entry name" value="UmuC"/>
</dbReference>
<evidence type="ECO:0000256" key="1">
    <source>
        <dbReference type="ARBA" id="ARBA00004496"/>
    </source>
</evidence>
<accession>A0A1Q8VX30</accession>
<feature type="binding site" evidence="16">
    <location>
        <position position="121"/>
    </location>
    <ligand>
        <name>Mg(2+)</name>
        <dbReference type="ChEBI" id="CHEBI:18420"/>
    </ligand>
</feature>
<keyword evidence="3 16" id="KW-0515">Mutator protein</keyword>
<sequence length="441" mass="47754">MSRAPRSQAARRSWGDDDSATPIIHVDMDAFFASVELLEHPELAGRPVIVGGRDGRGVVSAASYEARAFGVSSAMSMAEASRRCPQAVVLPVRHGLYSRVSAQVMAVLAEVTPVLEKVSIDEAFLDVTGARRRMGSPVTIGRWIRAEIRRRVGVPASVGIASTKFIAKLASSHAKPDGLLLVPAASTQDFLNVLPVGALWGVGTRTQEILARWGIQDVRTLAGTDARRLEKILGRAAGHHLHELSHGVDPRRVEPVREEKSVGTETTFFETLTDREHARRVLLDQTHQCAARLRAADLRCRVAVLKARGADFTTVTRSRTLATPTDLAQDIWETVSSLYSALPTPPGGFRLLGVRVEGLLRPDDGVQLLLDEDPRRGASERAADAVRRRWGADALAPASLLPEGGTTKAPLGQQGRRGRGPRRSEQESRPASRPTSSESFS</sequence>
<dbReference type="InterPro" id="IPR043502">
    <property type="entry name" value="DNA/RNA_pol_sf"/>
</dbReference>
<dbReference type="SUPFAM" id="SSF56672">
    <property type="entry name" value="DNA/RNA polymerases"/>
    <property type="match status" value="1"/>
</dbReference>
<dbReference type="Gene3D" id="1.10.150.20">
    <property type="entry name" value="5' to 3' exonuclease, C-terminal subdomain"/>
    <property type="match status" value="1"/>
</dbReference>
<dbReference type="InterPro" id="IPR036775">
    <property type="entry name" value="DNA_pol_Y-fam_lit_finger_sf"/>
</dbReference>
<dbReference type="Gene3D" id="3.40.1170.60">
    <property type="match status" value="1"/>
</dbReference>